<comment type="caution">
    <text evidence="1">The sequence shown here is derived from an EMBL/GenBank/DDBJ whole genome shotgun (WGS) entry which is preliminary data.</text>
</comment>
<dbReference type="InterPro" id="IPR011042">
    <property type="entry name" value="6-blade_b-propeller_TolB-like"/>
</dbReference>
<dbReference type="SUPFAM" id="SSF63825">
    <property type="entry name" value="YWTD domain"/>
    <property type="match status" value="1"/>
</dbReference>
<evidence type="ECO:0000313" key="2">
    <source>
        <dbReference type="Proteomes" id="UP000010953"/>
    </source>
</evidence>
<dbReference type="Gene3D" id="2.120.10.30">
    <property type="entry name" value="TolB, C-terminal domain"/>
    <property type="match status" value="1"/>
</dbReference>
<evidence type="ECO:0008006" key="3">
    <source>
        <dbReference type="Google" id="ProtNLM"/>
    </source>
</evidence>
<dbReference type="AlphaFoldDB" id="M7YAQ0"/>
<dbReference type="Pfam" id="PF17170">
    <property type="entry name" value="DUF5128"/>
    <property type="match status" value="1"/>
</dbReference>
<protein>
    <recommendedName>
        <fullName evidence="3">6-bladed beta-propeller</fullName>
    </recommendedName>
</protein>
<reference evidence="1" key="1">
    <citation type="submission" date="2013-01" db="EMBL/GenBank/DDBJ databases">
        <title>Genome assembly of Mariniradius saccharolyticus AK6.</title>
        <authorList>
            <person name="Vaidya B."/>
            <person name="Khatri I."/>
            <person name="Tanuku N.R.S."/>
            <person name="Subramanian S."/>
            <person name="Pinnaka A."/>
        </authorList>
    </citation>
    <scope>NUCLEOTIDE SEQUENCE [LARGE SCALE GENOMIC DNA]</scope>
    <source>
        <strain evidence="1">AK6</strain>
    </source>
</reference>
<dbReference type="EMBL" id="AMZY02000007">
    <property type="protein sequence ID" value="EMS34256.1"/>
    <property type="molecule type" value="Genomic_DNA"/>
</dbReference>
<proteinExistence type="predicted"/>
<name>M7YAQ0_9BACT</name>
<dbReference type="InParanoid" id="M7YAQ0"/>
<gene>
    <name evidence="1" type="ORF">C943_04074</name>
</gene>
<keyword evidence="2" id="KW-1185">Reference proteome</keyword>
<dbReference type="eggNOG" id="COG3391">
    <property type="taxonomic scope" value="Bacteria"/>
</dbReference>
<evidence type="ECO:0000313" key="1">
    <source>
        <dbReference type="EMBL" id="EMS34256.1"/>
    </source>
</evidence>
<dbReference type="Proteomes" id="UP000010953">
    <property type="component" value="Unassembled WGS sequence"/>
</dbReference>
<accession>M7YAQ0</accession>
<sequence length="392" mass="45366">MVPGGIVQQRPPKLILFKMELHLKLHSSLCCSGFRHKNMTKTFGIWFLLIVFLQGCKQKPLGDLSVISVPREANDAIPLSIIGSVEQEIQLETKEDAFLRFIFDVKSYRDRVFVSDGRKISIFDLNGNYVQNLGNHGDGPGEFRSVSSMDIDEATGKIYVSAGYKLMVYDSAFQLIDERKLDYRLNFLKVIEGKLWIVSEEIAVKLGDGGIANQTNIYRLDKDYENPDTVPFRAINMDQERVGGYPFRHWISDLDGENFMFMPVLTPENLLRDTLYRIEGNTIKPAVRFQFERPQSLDENDYQTLLLYNIVNSKSYYLLEYDQDWKRFMFLYDKKAQKGYNLSEGLIDQAGDAVFLRPLDLNQDLFYYIKKVEFEDKSIEEQNPLIGIVKLK</sequence>
<organism evidence="1 2">
    <name type="scientific">Mariniradius saccharolyticus AK6</name>
    <dbReference type="NCBI Taxonomy" id="1239962"/>
    <lineage>
        <taxon>Bacteria</taxon>
        <taxon>Pseudomonadati</taxon>
        <taxon>Bacteroidota</taxon>
        <taxon>Cytophagia</taxon>
        <taxon>Cytophagales</taxon>
        <taxon>Cyclobacteriaceae</taxon>
        <taxon>Mariniradius</taxon>
    </lineage>
</organism>
<dbReference type="STRING" id="1239962.C943_04074"/>